<comment type="caution">
    <text evidence="3">The sequence shown here is derived from an EMBL/GenBank/DDBJ whole genome shotgun (WGS) entry which is preliminary data.</text>
</comment>
<dbReference type="InterPro" id="IPR010982">
    <property type="entry name" value="Lambda_DNA-bd_dom_sf"/>
</dbReference>
<proteinExistence type="inferred from homology"/>
<evidence type="ECO:0000313" key="3">
    <source>
        <dbReference type="EMBL" id="MFC6870952.1"/>
    </source>
</evidence>
<accession>A0ABW2C8C2</accession>
<dbReference type="CDD" id="cd00093">
    <property type="entry name" value="HTH_XRE"/>
    <property type="match status" value="1"/>
</dbReference>
<dbReference type="Proteomes" id="UP001596337">
    <property type="component" value="Unassembled WGS sequence"/>
</dbReference>
<dbReference type="PANTHER" id="PTHR43236:SF1">
    <property type="entry name" value="BLL7220 PROTEIN"/>
    <property type="match status" value="1"/>
</dbReference>
<protein>
    <submittedName>
        <fullName evidence="3">XRE family transcriptional regulator</fullName>
    </submittedName>
</protein>
<dbReference type="RefSeq" id="WP_345401500.1">
    <property type="nucleotide sequence ID" value="NZ_BAABLA010000106.1"/>
</dbReference>
<comment type="similarity">
    <text evidence="1">Belongs to the short-chain fatty acyl-CoA assimilation regulator (ScfR) family.</text>
</comment>
<dbReference type="PROSITE" id="PS50943">
    <property type="entry name" value="HTH_CROC1"/>
    <property type="match status" value="1"/>
</dbReference>
<dbReference type="Gene3D" id="1.10.10.2910">
    <property type="match status" value="1"/>
</dbReference>
<evidence type="ECO:0000259" key="2">
    <source>
        <dbReference type="PROSITE" id="PS50943"/>
    </source>
</evidence>
<feature type="domain" description="HTH cro/C1-type" evidence="2">
    <location>
        <begin position="20"/>
        <end position="75"/>
    </location>
</feature>
<dbReference type="InterPro" id="IPR052345">
    <property type="entry name" value="Rad_response_metalloprotease"/>
</dbReference>
<dbReference type="EMBL" id="JBHSXX010000001">
    <property type="protein sequence ID" value="MFC6870952.1"/>
    <property type="molecule type" value="Genomic_DNA"/>
</dbReference>
<dbReference type="SMART" id="SM00530">
    <property type="entry name" value="HTH_XRE"/>
    <property type="match status" value="1"/>
</dbReference>
<dbReference type="Pfam" id="PF06114">
    <property type="entry name" value="Peptidase_M78"/>
    <property type="match status" value="1"/>
</dbReference>
<dbReference type="InterPro" id="IPR001387">
    <property type="entry name" value="Cro/C1-type_HTH"/>
</dbReference>
<dbReference type="Pfam" id="PF01381">
    <property type="entry name" value="HTH_3"/>
    <property type="match status" value="1"/>
</dbReference>
<dbReference type="InterPro" id="IPR010359">
    <property type="entry name" value="IrrE_HExxH"/>
</dbReference>
<gene>
    <name evidence="3" type="ORF">ACFQGD_27885</name>
</gene>
<name>A0ABW2C8C2_9PSEU</name>
<reference evidence="4" key="1">
    <citation type="journal article" date="2019" name="Int. J. Syst. Evol. Microbiol.">
        <title>The Global Catalogue of Microorganisms (GCM) 10K type strain sequencing project: providing services to taxonomists for standard genome sequencing and annotation.</title>
        <authorList>
            <consortium name="The Broad Institute Genomics Platform"/>
            <consortium name="The Broad Institute Genome Sequencing Center for Infectious Disease"/>
            <person name="Wu L."/>
            <person name="Ma J."/>
        </authorList>
    </citation>
    <scope>NUCLEOTIDE SEQUENCE [LARGE SCALE GENOMIC DNA]</scope>
    <source>
        <strain evidence="4">KCTC 32255</strain>
    </source>
</reference>
<dbReference type="PANTHER" id="PTHR43236">
    <property type="entry name" value="ANTITOXIN HIGA1"/>
    <property type="match status" value="1"/>
</dbReference>
<evidence type="ECO:0000256" key="1">
    <source>
        <dbReference type="ARBA" id="ARBA00007227"/>
    </source>
</evidence>
<dbReference type="SUPFAM" id="SSF47413">
    <property type="entry name" value="lambda repressor-like DNA-binding domains"/>
    <property type="match status" value="1"/>
</dbReference>
<dbReference type="Gene3D" id="1.10.260.40">
    <property type="entry name" value="lambda repressor-like DNA-binding domains"/>
    <property type="match status" value="1"/>
</dbReference>
<keyword evidence="4" id="KW-1185">Reference proteome</keyword>
<sequence length="369" mass="41289">MSHVELDAADIAALFDRNRLRIARELRGLTQVELARETGSVTSASVSQFENGHTRPSGATLRRLSVALRVPLSFFAAPARPPQPGGATGFFRSLRSTSPRDRHQALAYVQLARELALEVEKFVALPELDLPRVQPPVTEETDSAEIETLAQETRKHWGIPPGPINDVIRTVERHGIITVRFLVGLEKVDAFSVNFPDRPIIALSADKNSRDRSRFDAAHELGHLVMHGNEQAGTKQTEDQAHAFASAFLMPADDIRDELPSRADWPTLLYLKEKWHASIASLIVRARRLNVMDEKAYTQAWKALSARGWRKKEPGNLGKPEAPVLLRRALDVAEEYGILFTKILEQGGLPENDIRIILDRPEDRPRVEI</sequence>
<evidence type="ECO:0000313" key="4">
    <source>
        <dbReference type="Proteomes" id="UP001596337"/>
    </source>
</evidence>
<organism evidence="3 4">
    <name type="scientific">Haloechinothrix salitolerans</name>
    <dbReference type="NCBI Taxonomy" id="926830"/>
    <lineage>
        <taxon>Bacteria</taxon>
        <taxon>Bacillati</taxon>
        <taxon>Actinomycetota</taxon>
        <taxon>Actinomycetes</taxon>
        <taxon>Pseudonocardiales</taxon>
        <taxon>Pseudonocardiaceae</taxon>
        <taxon>Haloechinothrix</taxon>
    </lineage>
</organism>